<evidence type="ECO:0000313" key="7">
    <source>
        <dbReference type="EMBL" id="EMA44112.1"/>
    </source>
</evidence>
<dbReference type="InterPro" id="IPR036291">
    <property type="entry name" value="NAD(P)-bd_dom_sf"/>
</dbReference>
<dbReference type="GO" id="GO:0043115">
    <property type="term" value="F:precorrin-2 dehydrogenase activity"/>
    <property type="evidence" value="ECO:0007669"/>
    <property type="project" value="UniProtKB-EC"/>
</dbReference>
<protein>
    <recommendedName>
        <fullName evidence="2">precorrin-2 dehydrogenase</fullName>
        <ecNumber evidence="2">1.3.1.76</ecNumber>
    </recommendedName>
</protein>
<dbReference type="SUPFAM" id="SSF75615">
    <property type="entry name" value="Siroheme synthase middle domains-like"/>
    <property type="match status" value="1"/>
</dbReference>
<dbReference type="UniPathway" id="UPA00262">
    <property type="reaction ID" value="UER00222"/>
</dbReference>
<dbReference type="Gene3D" id="3.30.160.110">
    <property type="entry name" value="Siroheme synthase, domain 2"/>
    <property type="match status" value="1"/>
</dbReference>
<keyword evidence="3" id="KW-0560">Oxidoreductase</keyword>
<dbReference type="FunCoup" id="M0MEC2">
    <property type="interactions" value="73"/>
</dbReference>
<evidence type="ECO:0000256" key="1">
    <source>
        <dbReference type="ARBA" id="ARBA00005010"/>
    </source>
</evidence>
<dbReference type="PANTHER" id="PTHR35330:SF1">
    <property type="entry name" value="SIROHEME BIOSYNTHESIS PROTEIN MET8"/>
    <property type="match status" value="1"/>
</dbReference>
<sequence length="236" mass="24994">MIPLLHDFSGSTVLVFGGGSVGARKVRRFAREARVVVVSPTFGDHDFGGGELVRAAPSPATVPEWFERIEPALAVAATDDDAVNDAVARVAHDRGVLLNRADRSRGGNADESNGGTTDGRSGDSDGHAREVVVPATVRDDPVMMAVATGGRSPALSRYLRERFEAEFADMGAMANLSGQLRTELRERGVGPSQRRAAIRAVVRSDRVWKALGDPSDNARTEAESVISDVLSSTGAE</sequence>
<reference evidence="7 8" key="1">
    <citation type="journal article" date="2014" name="PLoS Genet.">
        <title>Phylogenetically driven sequencing of extremely halophilic archaea reveals strategies for static and dynamic osmo-response.</title>
        <authorList>
            <person name="Becker E.A."/>
            <person name="Seitzer P.M."/>
            <person name="Tritt A."/>
            <person name="Larsen D."/>
            <person name="Krusor M."/>
            <person name="Yao A.I."/>
            <person name="Wu D."/>
            <person name="Madern D."/>
            <person name="Eisen J.A."/>
            <person name="Darling A.E."/>
            <person name="Facciotti M.T."/>
        </authorList>
    </citation>
    <scope>NUCLEOTIDE SEQUENCE [LARGE SCALE GENOMIC DNA]</scope>
    <source>
        <strain evidence="7 8">DSM 5350</strain>
    </source>
</reference>
<keyword evidence="5" id="KW-0627">Porphyrin biosynthesis</keyword>
<dbReference type="PANTHER" id="PTHR35330">
    <property type="entry name" value="SIROHEME BIOSYNTHESIS PROTEIN MET8"/>
    <property type="match status" value="1"/>
</dbReference>
<proteinExistence type="predicted"/>
<keyword evidence="8" id="KW-1185">Reference proteome</keyword>
<dbReference type="RefSeq" id="WP_006078123.1">
    <property type="nucleotide sequence ID" value="NZ_AOMD01000025.1"/>
</dbReference>
<dbReference type="OrthoDB" id="10510at2157"/>
<feature type="region of interest" description="Disordered" evidence="6">
    <location>
        <begin position="212"/>
        <end position="236"/>
    </location>
</feature>
<gene>
    <name evidence="7" type="ORF">C449_11318</name>
</gene>
<comment type="pathway">
    <text evidence="1">Porphyrin-containing compound metabolism; siroheme biosynthesis; sirohydrochlorin from precorrin-2: step 1/1.</text>
</comment>
<name>M0MEC2_9EURY</name>
<dbReference type="PATRIC" id="fig|1227455.4.peg.2319"/>
<dbReference type="AlphaFoldDB" id="M0MEC2"/>
<organism evidence="7 8">
    <name type="scientific">Halococcus saccharolyticus DSM 5350</name>
    <dbReference type="NCBI Taxonomy" id="1227455"/>
    <lineage>
        <taxon>Archaea</taxon>
        <taxon>Methanobacteriati</taxon>
        <taxon>Methanobacteriota</taxon>
        <taxon>Stenosarchaea group</taxon>
        <taxon>Halobacteria</taxon>
        <taxon>Halobacteriales</taxon>
        <taxon>Halococcaceae</taxon>
        <taxon>Halococcus</taxon>
    </lineage>
</organism>
<accession>M0MEC2</accession>
<dbReference type="EMBL" id="AOMD01000025">
    <property type="protein sequence ID" value="EMA44112.1"/>
    <property type="molecule type" value="Genomic_DNA"/>
</dbReference>
<feature type="region of interest" description="Disordered" evidence="6">
    <location>
        <begin position="99"/>
        <end position="127"/>
    </location>
</feature>
<dbReference type="GO" id="GO:0004325">
    <property type="term" value="F:ferrochelatase activity"/>
    <property type="evidence" value="ECO:0007669"/>
    <property type="project" value="InterPro"/>
</dbReference>
<dbReference type="GO" id="GO:0019354">
    <property type="term" value="P:siroheme biosynthetic process"/>
    <property type="evidence" value="ECO:0007669"/>
    <property type="project" value="UniProtKB-UniPathway"/>
</dbReference>
<dbReference type="InterPro" id="IPR028161">
    <property type="entry name" value="Met8-like"/>
</dbReference>
<dbReference type="SUPFAM" id="SSF51735">
    <property type="entry name" value="NAD(P)-binding Rossmann-fold domains"/>
    <property type="match status" value="1"/>
</dbReference>
<dbReference type="EC" id="1.3.1.76" evidence="2"/>
<dbReference type="InParanoid" id="M0MEC2"/>
<comment type="caution">
    <text evidence="7">The sequence shown here is derived from an EMBL/GenBank/DDBJ whole genome shotgun (WGS) entry which is preliminary data.</text>
</comment>
<evidence type="ECO:0000256" key="5">
    <source>
        <dbReference type="ARBA" id="ARBA00023244"/>
    </source>
</evidence>
<dbReference type="Pfam" id="PF13241">
    <property type="entry name" value="NAD_binding_7"/>
    <property type="match status" value="1"/>
</dbReference>
<dbReference type="STRING" id="1227455.C449_11318"/>
<evidence type="ECO:0000313" key="8">
    <source>
        <dbReference type="Proteomes" id="UP000011669"/>
    </source>
</evidence>
<evidence type="ECO:0000256" key="6">
    <source>
        <dbReference type="SAM" id="MobiDB-lite"/>
    </source>
</evidence>
<keyword evidence="4" id="KW-0520">NAD</keyword>
<evidence type="ECO:0000256" key="2">
    <source>
        <dbReference type="ARBA" id="ARBA00012400"/>
    </source>
</evidence>
<evidence type="ECO:0000256" key="4">
    <source>
        <dbReference type="ARBA" id="ARBA00023027"/>
    </source>
</evidence>
<dbReference type="Gene3D" id="3.40.50.720">
    <property type="entry name" value="NAD(P)-binding Rossmann-like Domain"/>
    <property type="match status" value="1"/>
</dbReference>
<dbReference type="Proteomes" id="UP000011669">
    <property type="component" value="Unassembled WGS sequence"/>
</dbReference>
<evidence type="ECO:0000256" key="3">
    <source>
        <dbReference type="ARBA" id="ARBA00023002"/>
    </source>
</evidence>